<organism evidence="3 4">
    <name type="scientific">Cotesia typhae</name>
    <dbReference type="NCBI Taxonomy" id="2053667"/>
    <lineage>
        <taxon>Eukaryota</taxon>
        <taxon>Metazoa</taxon>
        <taxon>Ecdysozoa</taxon>
        <taxon>Arthropoda</taxon>
        <taxon>Hexapoda</taxon>
        <taxon>Insecta</taxon>
        <taxon>Pterygota</taxon>
        <taxon>Neoptera</taxon>
        <taxon>Endopterygota</taxon>
        <taxon>Hymenoptera</taxon>
        <taxon>Apocrita</taxon>
        <taxon>Ichneumonoidea</taxon>
        <taxon>Braconidae</taxon>
        <taxon>Microgastrinae</taxon>
        <taxon>Cotesia</taxon>
    </lineage>
</organism>
<reference evidence="3" key="1">
    <citation type="submission" date="2020-03" db="EMBL/GenBank/DDBJ databases">
        <authorList>
            <person name="Chebbi M.A."/>
            <person name="Drezen J.M."/>
        </authorList>
    </citation>
    <scope>NUCLEOTIDE SEQUENCE</scope>
    <source>
        <tissue evidence="3">Whole body</tissue>
    </source>
</reference>
<evidence type="ECO:0000256" key="1">
    <source>
        <dbReference type="ARBA" id="ARBA00022741"/>
    </source>
</evidence>
<dbReference type="NCBIfam" id="NF040713">
    <property type="entry name" value="ZapE"/>
    <property type="match status" value="1"/>
</dbReference>
<evidence type="ECO:0008006" key="5">
    <source>
        <dbReference type="Google" id="ProtNLM"/>
    </source>
</evidence>
<dbReference type="OrthoDB" id="548867at2759"/>
<gene>
    <name evidence="3" type="ORF">G9C98_005522</name>
</gene>
<dbReference type="EMBL" id="JAAOIC020000047">
    <property type="protein sequence ID" value="KAG8037312.1"/>
    <property type="molecule type" value="Genomic_DNA"/>
</dbReference>
<dbReference type="GO" id="GO:0016829">
    <property type="term" value="F:lyase activity"/>
    <property type="evidence" value="ECO:0007669"/>
    <property type="project" value="InterPro"/>
</dbReference>
<reference evidence="3" key="2">
    <citation type="submission" date="2021-04" db="EMBL/GenBank/DDBJ databases">
        <title>Genome-wide patterns of bracovirus chromosomal integration into multiple host tissues during parasitism.</title>
        <authorList>
            <person name="Chebbi M.A.C."/>
        </authorList>
    </citation>
    <scope>NUCLEOTIDE SEQUENCE</scope>
    <source>
        <tissue evidence="3">Whole body</tissue>
    </source>
</reference>
<dbReference type="FunFam" id="3.40.50.300:FF:003041">
    <property type="entry name" value="Predicted protein"/>
    <property type="match status" value="1"/>
</dbReference>
<dbReference type="InterPro" id="IPR005654">
    <property type="entry name" value="ATPase_AFG1-like"/>
</dbReference>
<dbReference type="Pfam" id="PF01791">
    <property type="entry name" value="DeoC"/>
    <property type="match status" value="1"/>
</dbReference>
<dbReference type="Proteomes" id="UP000729913">
    <property type="component" value="Unassembled WGS sequence"/>
</dbReference>
<dbReference type="GO" id="GO:0016887">
    <property type="term" value="F:ATP hydrolysis activity"/>
    <property type="evidence" value="ECO:0007669"/>
    <property type="project" value="InterPro"/>
</dbReference>
<dbReference type="PANTHER" id="PTHR12169">
    <property type="entry name" value="ATPASE N2B"/>
    <property type="match status" value="1"/>
</dbReference>
<accession>A0A8J5QZ11</accession>
<evidence type="ECO:0000256" key="2">
    <source>
        <dbReference type="ARBA" id="ARBA00022840"/>
    </source>
</evidence>
<dbReference type="PANTHER" id="PTHR12169:SF6">
    <property type="entry name" value="AFG1-LIKE ATPASE"/>
    <property type="match status" value="1"/>
</dbReference>
<dbReference type="GO" id="GO:0005739">
    <property type="term" value="C:mitochondrion"/>
    <property type="evidence" value="ECO:0007669"/>
    <property type="project" value="TreeGrafter"/>
</dbReference>
<evidence type="ECO:0000313" key="3">
    <source>
        <dbReference type="EMBL" id="KAG8037312.1"/>
    </source>
</evidence>
<comment type="caution">
    <text evidence="3">The sequence shown here is derived from an EMBL/GenBank/DDBJ whole genome shotgun (WGS) entry which is preliminary data.</text>
</comment>
<dbReference type="SMART" id="SM01133">
    <property type="entry name" value="DeoC"/>
    <property type="match status" value="1"/>
</dbReference>
<keyword evidence="4" id="KW-1185">Reference proteome</keyword>
<protein>
    <recommendedName>
        <fullName evidence="5">Phosphodeoxyriboaldolase</fullName>
    </recommendedName>
</protein>
<evidence type="ECO:0000313" key="4">
    <source>
        <dbReference type="Proteomes" id="UP000729913"/>
    </source>
</evidence>
<dbReference type="GO" id="GO:0005524">
    <property type="term" value="F:ATP binding"/>
    <property type="evidence" value="ECO:0007669"/>
    <property type="project" value="UniProtKB-KW"/>
</dbReference>
<name>A0A8J5QZ11_9HYME</name>
<keyword evidence="1" id="KW-0547">Nucleotide-binding</keyword>
<dbReference type="InterPro" id="IPR002915">
    <property type="entry name" value="DeoC/FbaB/LacD_aldolase"/>
</dbReference>
<keyword evidence="2" id="KW-0067">ATP-binding</keyword>
<dbReference type="AlphaFoldDB" id="A0A8J5QZ11"/>
<dbReference type="Pfam" id="PF03969">
    <property type="entry name" value="AFG1_ATPase"/>
    <property type="match status" value="1"/>
</dbReference>
<sequence length="541" mass="60934">MAYYNLSKRLNKLYIVKLCVPKEKPLSICRKYTNKVLKNDSHADDNSPREVLKKKIANNELIQDDYQIKIVESLQRVYEDLKGYKPSKASSFLSKWLKSSNANKPPKGLYIYGAVGGGKTMLMDLFYNCCQIENKQRVHFNSFMLDVHAKIHQVKQTIKRDASETKLKPFDPIPPVAQMITEKTWLLCFDEFQVTDVADAMILKRLFTQLFTNGVVVVATSNRSPDNLYKNGLQRSNFIPFIQVLKDHCAIETLESGIDYRLKLGSGKDTKYFISGQDPEDAVDTIFKYLCSMENDTVRPKTLSFKAAAPNKLFVPEGDSEYTDEKRMLMDDLAISHGSDNHKSNIFTGEEELFAFDLSGDFPSGKLPFNVRLHQVVDAAKLEADEIDVVIDRSLVMTHDWDELLKQLSKMREACGNKIMKIILSVGDLPSLNHVYKASMVAMAAGSNFIKTSTGKEAVNATLPAGIVMCEAIKEYKKLTGEKVGIKPAGGIKTAIQALEWIILIKKELGEEWLNKESFRIGASSLLDDIVETIHELSSKQ</sequence>
<proteinExistence type="predicted"/>